<accession>A0A561U3R0</accession>
<dbReference type="OrthoDB" id="3698249at2"/>
<sequence length="65" mass="7044">MSDLSDMTWKRSSRSAHAGQCVEVARTPGAIGIRESKNPRAGHLTANPAQWSAFLDGVKSGRYDL</sequence>
<evidence type="ECO:0000313" key="2">
    <source>
        <dbReference type="EMBL" id="TWF93999.1"/>
    </source>
</evidence>
<dbReference type="RefSeq" id="WP_145742034.1">
    <property type="nucleotide sequence ID" value="NZ_VIWX01000004.1"/>
</dbReference>
<dbReference type="AlphaFoldDB" id="A0A561U3R0"/>
<evidence type="ECO:0000259" key="1">
    <source>
        <dbReference type="Pfam" id="PF04149"/>
    </source>
</evidence>
<dbReference type="Proteomes" id="UP000316184">
    <property type="component" value="Unassembled WGS sequence"/>
</dbReference>
<dbReference type="Pfam" id="PF04149">
    <property type="entry name" value="DUF397"/>
    <property type="match status" value="1"/>
</dbReference>
<evidence type="ECO:0000313" key="3">
    <source>
        <dbReference type="Proteomes" id="UP000316184"/>
    </source>
</evidence>
<comment type="caution">
    <text evidence="2">The sequence shown here is derived from an EMBL/GenBank/DDBJ whole genome shotgun (WGS) entry which is preliminary data.</text>
</comment>
<reference evidence="2 3" key="1">
    <citation type="submission" date="2019-06" db="EMBL/GenBank/DDBJ databases">
        <title>Sequencing the genomes of 1000 actinobacteria strains.</title>
        <authorList>
            <person name="Klenk H.-P."/>
        </authorList>
    </citation>
    <scope>NUCLEOTIDE SEQUENCE [LARGE SCALE GENOMIC DNA]</scope>
    <source>
        <strain evidence="2 3">DSM 46699</strain>
    </source>
</reference>
<dbReference type="EMBL" id="VIWX01000004">
    <property type="protein sequence ID" value="TWF93999.1"/>
    <property type="molecule type" value="Genomic_DNA"/>
</dbReference>
<protein>
    <submittedName>
        <fullName evidence="2">Uncharacterized protein DUF397</fullName>
    </submittedName>
</protein>
<keyword evidence="3" id="KW-1185">Reference proteome</keyword>
<name>A0A561U3R0_9PSEU</name>
<gene>
    <name evidence="2" type="ORF">FHU35_14281</name>
</gene>
<feature type="domain" description="DUF397" evidence="1">
    <location>
        <begin position="8"/>
        <end position="59"/>
    </location>
</feature>
<organism evidence="2 3">
    <name type="scientific">Saccharopolyspora dendranthemae</name>
    <dbReference type="NCBI Taxonomy" id="1181886"/>
    <lineage>
        <taxon>Bacteria</taxon>
        <taxon>Bacillati</taxon>
        <taxon>Actinomycetota</taxon>
        <taxon>Actinomycetes</taxon>
        <taxon>Pseudonocardiales</taxon>
        <taxon>Pseudonocardiaceae</taxon>
        <taxon>Saccharopolyspora</taxon>
    </lineage>
</organism>
<dbReference type="InterPro" id="IPR007278">
    <property type="entry name" value="DUF397"/>
</dbReference>
<proteinExistence type="predicted"/>